<dbReference type="HOGENOM" id="CLU_071330_2_2_1"/>
<evidence type="ECO:0000256" key="3">
    <source>
        <dbReference type="ARBA" id="ARBA00023157"/>
    </source>
</evidence>
<dbReference type="eggNOG" id="KOG4039">
    <property type="taxonomic scope" value="Eukaryota"/>
</dbReference>
<name>M4A6V5_XIPMA</name>
<keyword evidence="2" id="KW-0007">Acetylation</keyword>
<keyword evidence="6" id="KW-1133">Transmembrane helix</keyword>
<dbReference type="CTD" id="10553"/>
<dbReference type="FunFam" id="3.40.50.720:FF:000271">
    <property type="entry name" value="oxidoreductase HTATIP2 isoform X1"/>
    <property type="match status" value="1"/>
</dbReference>
<keyword evidence="6" id="KW-0812">Transmembrane</keyword>
<evidence type="ECO:0000259" key="7">
    <source>
        <dbReference type="Pfam" id="PF13460"/>
    </source>
</evidence>
<reference evidence="9" key="1">
    <citation type="submission" date="2012-01" db="EMBL/GenBank/DDBJ databases">
        <authorList>
            <person name="Walter R."/>
            <person name="Schartl M."/>
            <person name="Warren W."/>
        </authorList>
    </citation>
    <scope>NUCLEOTIDE SEQUENCE [LARGE SCALE GENOMIC DNA]</scope>
    <source>
        <strain evidence="9">JP 163 A</strain>
    </source>
</reference>
<feature type="domain" description="NAD(P)-binding" evidence="7">
    <location>
        <begin position="62"/>
        <end position="214"/>
    </location>
</feature>
<dbReference type="AlphaFoldDB" id="M4A6V5"/>
<evidence type="ECO:0000256" key="4">
    <source>
        <dbReference type="ARBA" id="ARBA00093483"/>
    </source>
</evidence>
<dbReference type="RefSeq" id="XP_005807572.1">
    <property type="nucleotide sequence ID" value="XM_005807515.3"/>
</dbReference>
<proteinExistence type="predicted"/>
<dbReference type="InterPro" id="IPR016040">
    <property type="entry name" value="NAD(P)-bd_dom"/>
</dbReference>
<evidence type="ECO:0000256" key="6">
    <source>
        <dbReference type="SAM" id="Phobius"/>
    </source>
</evidence>
<dbReference type="FunCoup" id="M4A6V5">
    <property type="interactions" value="245"/>
</dbReference>
<comment type="subunit">
    <text evidence="4">Monomer. Forms homodimers during oxidative stress. Interacts (via N-terminus) with elongation factor EEF1A1 (via middle-region); the interaction is direct and competes with EEF1A1 binding to guanyl-nucleotide exchange factor EEF1B2, thereby inhibiting GDP for GTP exchange and reactivation of EEF1A1. Interacts with nuclear transport receptors XPO4, IPO5/RANBP5, IPO7, IPO9 and KPNB1 as well as GCN1L1/GCN1 and LRPPRC probably through their HEAT repeats. Binds NCOA5/CIA.</text>
</comment>
<dbReference type="Proteomes" id="UP000002852">
    <property type="component" value="Unassembled WGS sequence"/>
</dbReference>
<feature type="transmembrane region" description="Helical" evidence="6">
    <location>
        <begin position="12"/>
        <end position="29"/>
    </location>
</feature>
<dbReference type="PANTHER" id="PTHR14097:SF7">
    <property type="entry name" value="OXIDOREDUCTASE HTATIP2"/>
    <property type="match status" value="1"/>
</dbReference>
<keyword evidence="9" id="KW-1185">Reference proteome</keyword>
<evidence type="ECO:0000313" key="8">
    <source>
        <dbReference type="Ensembl" id="ENSXMAP00000010199.2"/>
    </source>
</evidence>
<reference evidence="8" key="4">
    <citation type="submission" date="2025-09" db="UniProtKB">
        <authorList>
            <consortium name="Ensembl"/>
        </authorList>
    </citation>
    <scope>IDENTIFICATION</scope>
    <source>
        <strain evidence="8">JP 163 A</strain>
    </source>
</reference>
<keyword evidence="3" id="KW-1015">Disulfide bond</keyword>
<dbReference type="GO" id="GO:0003824">
    <property type="term" value="F:catalytic activity"/>
    <property type="evidence" value="ECO:0007669"/>
    <property type="project" value="UniProtKB-ARBA"/>
</dbReference>
<dbReference type="GO" id="GO:0005737">
    <property type="term" value="C:cytoplasm"/>
    <property type="evidence" value="ECO:0007669"/>
    <property type="project" value="TreeGrafter"/>
</dbReference>
<dbReference type="InParanoid" id="M4A6V5"/>
<dbReference type="InterPro" id="IPR036291">
    <property type="entry name" value="NAD(P)-bd_dom_sf"/>
</dbReference>
<dbReference type="GO" id="GO:0051170">
    <property type="term" value="P:import into nucleus"/>
    <property type="evidence" value="ECO:0007669"/>
    <property type="project" value="TreeGrafter"/>
</dbReference>
<evidence type="ECO:0000256" key="1">
    <source>
        <dbReference type="ARBA" id="ARBA00022857"/>
    </source>
</evidence>
<dbReference type="SUPFAM" id="SSF51735">
    <property type="entry name" value="NAD(P)-binding Rossmann-fold domains"/>
    <property type="match status" value="1"/>
</dbReference>
<dbReference type="GeneID" id="102219335"/>
<keyword evidence="1" id="KW-0521">NADP</keyword>
<evidence type="ECO:0000256" key="5">
    <source>
        <dbReference type="ARBA" id="ARBA00093604"/>
    </source>
</evidence>
<dbReference type="Ensembl" id="ENSXMAT00000010213.2">
    <property type="protein sequence ID" value="ENSXMAP00000010199.2"/>
    <property type="gene ID" value="ENSXMAG00000010179.2"/>
</dbReference>
<accession>M4A6V5</accession>
<protein>
    <recommendedName>
        <fullName evidence="5">Protein HTATIP2</fullName>
    </recommendedName>
</protein>
<evidence type="ECO:0000313" key="9">
    <source>
        <dbReference type="Proteomes" id="UP000002852"/>
    </source>
</evidence>
<dbReference type="Gene3D" id="3.40.50.720">
    <property type="entry name" value="NAD(P)-binding Rossmann-like Domain"/>
    <property type="match status" value="1"/>
</dbReference>
<dbReference type="STRING" id="8083.ENSXMAP00000010199"/>
<reference evidence="9" key="2">
    <citation type="journal article" date="2013" name="Nat. Genet.">
        <title>The genome of the platyfish, Xiphophorus maculatus, provides insights into evolutionary adaptation and several complex traits.</title>
        <authorList>
            <person name="Schartl M."/>
            <person name="Walter R.B."/>
            <person name="Shen Y."/>
            <person name="Garcia T."/>
            <person name="Catchen J."/>
            <person name="Amores A."/>
            <person name="Braasch I."/>
            <person name="Chalopin D."/>
            <person name="Volff J.N."/>
            <person name="Lesch K.P."/>
            <person name="Bisazza A."/>
            <person name="Minx P."/>
            <person name="Hillier L."/>
            <person name="Wilson R.K."/>
            <person name="Fuerstenberg S."/>
            <person name="Boore J."/>
            <person name="Searle S."/>
            <person name="Postlethwait J.H."/>
            <person name="Warren W.C."/>
        </authorList>
    </citation>
    <scope>NUCLEOTIDE SEQUENCE [LARGE SCALE GENOMIC DNA]</scope>
    <source>
        <strain evidence="9">JP 163 A</strain>
    </source>
</reference>
<dbReference type="CDD" id="cd05250">
    <property type="entry name" value="CC3_like_SDR_a"/>
    <property type="match status" value="1"/>
</dbReference>
<dbReference type="PANTHER" id="PTHR14097">
    <property type="entry name" value="OXIDOREDUCTASE HTATIP2"/>
    <property type="match status" value="1"/>
</dbReference>
<evidence type="ECO:0000256" key="2">
    <source>
        <dbReference type="ARBA" id="ARBA00022990"/>
    </source>
</evidence>
<keyword evidence="6" id="KW-0472">Membrane</keyword>
<dbReference type="OrthoDB" id="430436at2759"/>
<dbReference type="Pfam" id="PF13460">
    <property type="entry name" value="NAD_binding_10"/>
    <property type="match status" value="1"/>
</dbReference>
<dbReference type="GeneTree" id="ENSGT00390000008184"/>
<sequence length="276" mass="30386">MKLLCSTLGKATWILTVTVAIVAAVLYYFDDTSPSKYSSMAEDTKTLEEKFRGQNKSCFILGASGETGKVLLQELLERNIFSKITLIGRRQLSFEDKAYENLIQEVVDFEKLDDYAAAFKGHDVGYCCLGTTRAKAGADGFVRVDHDYVLKSAELAKAGGCSQFHLESSRGADKKSSFLYLKVKGQVEAEIEALGFDRLAIYRPGVLLVDRQESRPGEWLARKFFSAFSAVCSNSMSISIQAVAKAMVSNTLLQPEQQAEILENKDIASLGKVNGK</sequence>
<reference evidence="8" key="3">
    <citation type="submission" date="2025-08" db="UniProtKB">
        <authorList>
            <consortium name="Ensembl"/>
        </authorList>
    </citation>
    <scope>IDENTIFICATION</scope>
    <source>
        <strain evidence="8">JP 163 A</strain>
    </source>
</reference>
<organism evidence="8 9">
    <name type="scientific">Xiphophorus maculatus</name>
    <name type="common">Southern platyfish</name>
    <name type="synonym">Platypoecilus maculatus</name>
    <dbReference type="NCBI Taxonomy" id="8083"/>
    <lineage>
        <taxon>Eukaryota</taxon>
        <taxon>Metazoa</taxon>
        <taxon>Chordata</taxon>
        <taxon>Craniata</taxon>
        <taxon>Vertebrata</taxon>
        <taxon>Euteleostomi</taxon>
        <taxon>Actinopterygii</taxon>
        <taxon>Neopterygii</taxon>
        <taxon>Teleostei</taxon>
        <taxon>Neoteleostei</taxon>
        <taxon>Acanthomorphata</taxon>
        <taxon>Ovalentaria</taxon>
        <taxon>Atherinomorphae</taxon>
        <taxon>Cyprinodontiformes</taxon>
        <taxon>Poeciliidae</taxon>
        <taxon>Poeciliinae</taxon>
        <taxon>Xiphophorus</taxon>
    </lineage>
</organism>
<dbReference type="KEGG" id="xma:102219335"/>
<dbReference type="OMA" id="DWPQLTI"/>